<feature type="non-terminal residue" evidence="1">
    <location>
        <position position="156"/>
    </location>
</feature>
<gene>
    <name evidence="1" type="ORF">PENTCL1PPCAC_17933</name>
</gene>
<dbReference type="PANTHER" id="PTHR34305:SF1">
    <property type="entry name" value="SWIM-TYPE DOMAIN-CONTAINING PROTEIN"/>
    <property type="match status" value="1"/>
</dbReference>
<name>A0AAV5TMW1_9BILA</name>
<reference evidence="1" key="1">
    <citation type="submission" date="2023-10" db="EMBL/GenBank/DDBJ databases">
        <title>Genome assembly of Pristionchus species.</title>
        <authorList>
            <person name="Yoshida K."/>
            <person name="Sommer R.J."/>
        </authorList>
    </citation>
    <scope>NUCLEOTIDE SEQUENCE</scope>
    <source>
        <strain evidence="1">RS0144</strain>
    </source>
</reference>
<dbReference type="EMBL" id="BTSX01000004">
    <property type="protein sequence ID" value="GMS95758.1"/>
    <property type="molecule type" value="Genomic_DNA"/>
</dbReference>
<evidence type="ECO:0000313" key="1">
    <source>
        <dbReference type="EMBL" id="GMS95758.1"/>
    </source>
</evidence>
<accession>A0AAV5TMW1</accession>
<evidence type="ECO:0000313" key="2">
    <source>
        <dbReference type="Proteomes" id="UP001432027"/>
    </source>
</evidence>
<dbReference type="PANTHER" id="PTHR34305">
    <property type="entry name" value="EXPRESSED PROTEIN"/>
    <property type="match status" value="1"/>
</dbReference>
<dbReference type="AlphaFoldDB" id="A0AAV5TMW1"/>
<protein>
    <submittedName>
        <fullName evidence="1">Uncharacterized protein</fullName>
    </submittedName>
</protein>
<proteinExistence type="predicted"/>
<sequence>MECSRKVLGAHSNLSPGLRLFCCPHRVCYGFQLLTSSEGPRSLFRLFVTRFTPETMPSTIIYDNGCHASAYVISREPHLFRNTSFLIDRLHSANYKTCARTLHLREYDANPAMKKFNSQACEQYNALLRHVNHVLPFLRLNRFIKSVALFLSKTQK</sequence>
<dbReference type="Proteomes" id="UP001432027">
    <property type="component" value="Unassembled WGS sequence"/>
</dbReference>
<organism evidence="1 2">
    <name type="scientific">Pristionchus entomophagus</name>
    <dbReference type="NCBI Taxonomy" id="358040"/>
    <lineage>
        <taxon>Eukaryota</taxon>
        <taxon>Metazoa</taxon>
        <taxon>Ecdysozoa</taxon>
        <taxon>Nematoda</taxon>
        <taxon>Chromadorea</taxon>
        <taxon>Rhabditida</taxon>
        <taxon>Rhabditina</taxon>
        <taxon>Diplogasteromorpha</taxon>
        <taxon>Diplogasteroidea</taxon>
        <taxon>Neodiplogasteridae</taxon>
        <taxon>Pristionchus</taxon>
    </lineage>
</organism>
<comment type="caution">
    <text evidence="1">The sequence shown here is derived from an EMBL/GenBank/DDBJ whole genome shotgun (WGS) entry which is preliminary data.</text>
</comment>
<keyword evidence="2" id="KW-1185">Reference proteome</keyword>